<keyword evidence="6" id="KW-1185">Reference proteome</keyword>
<dbReference type="PANTHER" id="PTHR24103">
    <property type="entry name" value="E3 UBIQUITIN-PROTEIN LIGASE TRIM"/>
    <property type="match status" value="1"/>
</dbReference>
<sequence>MRSQEVKEPRGGSMCVEHEEALKLFCKVDQIPICLICRESWVHKAHAVAPIAEAAKDYKDQILNHLESLKKERKEILEWQLRGEKESQGLLKETNTERRKTVAEFKQLHQFLEEQEQLLLTRLEVLDKEIVKRRDAYTAKLSEEISALGHLIRELEGKCQQPMNEFLQVWFGHEKHPEQVFISHYSGWEWALVQRMAWGPSTPVCRGIWALPAHGILLYLHPCHCSS</sequence>
<name>A0A8D0H8W6_SPHPU</name>
<dbReference type="CDD" id="cd19760">
    <property type="entry name" value="Bbox2_TRIM4-like"/>
    <property type="match status" value="1"/>
</dbReference>
<evidence type="ECO:0000313" key="5">
    <source>
        <dbReference type="Ensembl" id="ENSSPUP00000017411.1"/>
    </source>
</evidence>
<evidence type="ECO:0000259" key="4">
    <source>
        <dbReference type="PROSITE" id="PS50119"/>
    </source>
</evidence>
<dbReference type="Gene3D" id="3.30.160.60">
    <property type="entry name" value="Classic Zinc Finger"/>
    <property type="match status" value="1"/>
</dbReference>
<organism evidence="5 6">
    <name type="scientific">Sphenodon punctatus</name>
    <name type="common">Tuatara</name>
    <name type="synonym">Hatteria punctata</name>
    <dbReference type="NCBI Taxonomy" id="8508"/>
    <lineage>
        <taxon>Eukaryota</taxon>
        <taxon>Metazoa</taxon>
        <taxon>Chordata</taxon>
        <taxon>Craniata</taxon>
        <taxon>Vertebrata</taxon>
        <taxon>Euteleostomi</taxon>
        <taxon>Lepidosauria</taxon>
        <taxon>Sphenodontia</taxon>
        <taxon>Sphenodontidae</taxon>
        <taxon>Sphenodon</taxon>
    </lineage>
</organism>
<evidence type="ECO:0000313" key="6">
    <source>
        <dbReference type="Proteomes" id="UP000694392"/>
    </source>
</evidence>
<dbReference type="PROSITE" id="PS50119">
    <property type="entry name" value="ZF_BBOX"/>
    <property type="match status" value="1"/>
</dbReference>
<reference evidence="5" key="2">
    <citation type="submission" date="2025-09" db="UniProtKB">
        <authorList>
            <consortium name="Ensembl"/>
        </authorList>
    </citation>
    <scope>IDENTIFICATION</scope>
</reference>
<dbReference type="SUPFAM" id="SSF57845">
    <property type="entry name" value="B-box zinc-binding domain"/>
    <property type="match status" value="1"/>
</dbReference>
<reference evidence="5" key="1">
    <citation type="submission" date="2025-08" db="UniProtKB">
        <authorList>
            <consortium name="Ensembl"/>
        </authorList>
    </citation>
    <scope>IDENTIFICATION</scope>
</reference>
<proteinExistence type="predicted"/>
<keyword evidence="1 3" id="KW-0863">Zinc-finger</keyword>
<dbReference type="GO" id="GO:0008270">
    <property type="term" value="F:zinc ion binding"/>
    <property type="evidence" value="ECO:0007669"/>
    <property type="project" value="UniProtKB-KW"/>
</dbReference>
<dbReference type="Proteomes" id="UP000694392">
    <property type="component" value="Unplaced"/>
</dbReference>
<dbReference type="InterPro" id="IPR000315">
    <property type="entry name" value="Znf_B-box"/>
</dbReference>
<dbReference type="OMA" id="ICPPTIC"/>
<evidence type="ECO:0000256" key="3">
    <source>
        <dbReference type="PROSITE-ProRule" id="PRU00024"/>
    </source>
</evidence>
<keyword evidence="2" id="KW-0862">Zinc</keyword>
<evidence type="ECO:0000256" key="2">
    <source>
        <dbReference type="ARBA" id="ARBA00022833"/>
    </source>
</evidence>
<dbReference type="Ensembl" id="ENSSPUT00000018540.1">
    <property type="protein sequence ID" value="ENSSPUP00000017411.1"/>
    <property type="gene ID" value="ENSSPUG00000013462.1"/>
</dbReference>
<keyword evidence="1 3" id="KW-0479">Metal-binding</keyword>
<dbReference type="AlphaFoldDB" id="A0A8D0H8W6"/>
<protein>
    <recommendedName>
        <fullName evidence="4">B box-type domain-containing protein</fullName>
    </recommendedName>
</protein>
<dbReference type="Pfam" id="PF00643">
    <property type="entry name" value="zf-B_box"/>
    <property type="match status" value="1"/>
</dbReference>
<dbReference type="GeneTree" id="ENSGT01030000234669"/>
<dbReference type="InterPro" id="IPR050143">
    <property type="entry name" value="TRIM/RBCC"/>
</dbReference>
<evidence type="ECO:0000256" key="1">
    <source>
        <dbReference type="ARBA" id="ARBA00022771"/>
    </source>
</evidence>
<dbReference type="SMART" id="SM00336">
    <property type="entry name" value="BBOX"/>
    <property type="match status" value="1"/>
</dbReference>
<feature type="domain" description="B box-type" evidence="4">
    <location>
        <begin position="10"/>
        <end position="51"/>
    </location>
</feature>
<accession>A0A8D0H8W6</accession>